<dbReference type="PROSITE" id="PS50878">
    <property type="entry name" value="RT_POL"/>
    <property type="match status" value="1"/>
</dbReference>
<dbReference type="PANTHER" id="PTHR33116:SF86">
    <property type="entry name" value="REVERSE TRANSCRIPTASE DOMAIN-CONTAINING PROTEIN"/>
    <property type="match status" value="1"/>
</dbReference>
<comment type="caution">
    <text evidence="3">The sequence shown here is derived from an EMBL/GenBank/DDBJ whole genome shotgun (WGS) entry which is preliminary data.</text>
</comment>
<accession>A0ABR0WXD6</accession>
<evidence type="ECO:0000256" key="1">
    <source>
        <dbReference type="SAM" id="Phobius"/>
    </source>
</evidence>
<dbReference type="InterPro" id="IPR000477">
    <property type="entry name" value="RT_dom"/>
</dbReference>
<dbReference type="InterPro" id="IPR043502">
    <property type="entry name" value="DNA/RNA_pol_sf"/>
</dbReference>
<feature type="transmembrane region" description="Helical" evidence="1">
    <location>
        <begin position="21"/>
        <end position="49"/>
    </location>
</feature>
<reference evidence="3 4" key="1">
    <citation type="journal article" date="2021" name="Comput. Struct. Biotechnol. J.">
        <title>De novo genome assembly of the potent medicinal plant Rehmannia glutinosa using nanopore technology.</title>
        <authorList>
            <person name="Ma L."/>
            <person name="Dong C."/>
            <person name="Song C."/>
            <person name="Wang X."/>
            <person name="Zheng X."/>
            <person name="Niu Y."/>
            <person name="Chen S."/>
            <person name="Feng W."/>
        </authorList>
    </citation>
    <scope>NUCLEOTIDE SEQUENCE [LARGE SCALE GENOMIC DNA]</scope>
    <source>
        <strain evidence="3">DH-2019</strain>
    </source>
</reference>
<sequence>MSIKLDISKAFDRIEWNFLRLTLLALGFNSDFVSLIMSCVFGTKFSFLLNGLEFGNLSPKRGIRQGDPLSPYLFIICSEVFSCILQGLQICQKIHGIAVHRSAPRISHLFFADDTLLFGNATLEEARHLKFAIGLFERISGKMVNLDKSGIYFSGDVAAPIRGEILDLLGFEEVENHGKYLGLPSVIGRNKKEIFGYIKDKIWQRIQSSRNALFSKAGKEVLIKSVLQAIPTYAMGYFKFPDSVILDIQRLIASFWWGSSPSNRKIHWASWDSMARWKNLGGLGFRLFKAFNLALLSKQARRILTNPSSLITRVYKAKYFENGEFLQA</sequence>
<dbReference type="EMBL" id="JABTTQ020000008">
    <property type="protein sequence ID" value="KAK6150929.1"/>
    <property type="molecule type" value="Genomic_DNA"/>
</dbReference>
<keyword evidence="1" id="KW-1133">Transmembrane helix</keyword>
<name>A0ABR0WXD6_REHGL</name>
<organism evidence="3 4">
    <name type="scientific">Rehmannia glutinosa</name>
    <name type="common">Chinese foxglove</name>
    <dbReference type="NCBI Taxonomy" id="99300"/>
    <lineage>
        <taxon>Eukaryota</taxon>
        <taxon>Viridiplantae</taxon>
        <taxon>Streptophyta</taxon>
        <taxon>Embryophyta</taxon>
        <taxon>Tracheophyta</taxon>
        <taxon>Spermatophyta</taxon>
        <taxon>Magnoliopsida</taxon>
        <taxon>eudicotyledons</taxon>
        <taxon>Gunneridae</taxon>
        <taxon>Pentapetalae</taxon>
        <taxon>asterids</taxon>
        <taxon>lamiids</taxon>
        <taxon>Lamiales</taxon>
        <taxon>Orobanchaceae</taxon>
        <taxon>Rehmannieae</taxon>
        <taxon>Rehmannia</taxon>
    </lineage>
</organism>
<keyword evidence="4" id="KW-1185">Reference proteome</keyword>
<keyword evidence="1" id="KW-0472">Membrane</keyword>
<evidence type="ECO:0000313" key="3">
    <source>
        <dbReference type="EMBL" id="KAK6150929.1"/>
    </source>
</evidence>
<protein>
    <recommendedName>
        <fullName evidence="2">Reverse transcriptase domain-containing protein</fullName>
    </recommendedName>
</protein>
<proteinExistence type="predicted"/>
<evidence type="ECO:0000313" key="4">
    <source>
        <dbReference type="Proteomes" id="UP001318860"/>
    </source>
</evidence>
<dbReference type="Pfam" id="PF00078">
    <property type="entry name" value="RVT_1"/>
    <property type="match status" value="1"/>
</dbReference>
<keyword evidence="1" id="KW-0812">Transmembrane</keyword>
<dbReference type="PANTHER" id="PTHR33116">
    <property type="entry name" value="REVERSE TRANSCRIPTASE ZINC-BINDING DOMAIN-CONTAINING PROTEIN-RELATED-RELATED"/>
    <property type="match status" value="1"/>
</dbReference>
<gene>
    <name evidence="3" type="ORF">DH2020_015861</name>
</gene>
<feature type="domain" description="Reverse transcriptase" evidence="2">
    <location>
        <begin position="1"/>
        <end position="185"/>
    </location>
</feature>
<dbReference type="SUPFAM" id="SSF56672">
    <property type="entry name" value="DNA/RNA polymerases"/>
    <property type="match status" value="1"/>
</dbReference>
<dbReference type="Proteomes" id="UP001318860">
    <property type="component" value="Unassembled WGS sequence"/>
</dbReference>
<evidence type="ECO:0000259" key="2">
    <source>
        <dbReference type="PROSITE" id="PS50878"/>
    </source>
</evidence>